<keyword evidence="3" id="KW-0498">Mitosis</keyword>
<evidence type="ECO:0000313" key="10">
    <source>
        <dbReference type="Proteomes" id="UP000268162"/>
    </source>
</evidence>
<evidence type="ECO:0000313" key="9">
    <source>
        <dbReference type="EMBL" id="RKP35540.1"/>
    </source>
</evidence>
<feature type="region of interest" description="Disordered" evidence="8">
    <location>
        <begin position="590"/>
        <end position="674"/>
    </location>
</feature>
<dbReference type="Proteomes" id="UP000268162">
    <property type="component" value="Unassembled WGS sequence"/>
</dbReference>
<feature type="compositionally biased region" description="Acidic residues" evidence="8">
    <location>
        <begin position="662"/>
        <end position="674"/>
    </location>
</feature>
<dbReference type="PROSITE" id="PS50005">
    <property type="entry name" value="TPR"/>
    <property type="match status" value="2"/>
</dbReference>
<sequence length="674" mass="75040">MHSATASVHLEAERHFPLNLEKPLAGSSADAKAPSERSGAPLDEVIDRLRGWRRFAMDGLMWDTAVYWGEKVLSMTQNVYDLYALCYIHIAAGNLHRAEYLLLAHPQYVAFTYSSWACRYLAALASLQLGKYADTLWILGEQPRYGSGASGFGVGGAGPSSASSRRFSSTAKDGRINFNSAISYLRGRAYLNQQGLFRAKQSLKESVLFDVRNVQAYQLILDSQLLTPAELLRFVHNLPFHAQLGSLDGDLVRDLYLTKLNTLHPYASNALVPLGFETALTNLVDRFRLRHNPDLWTAGAERAYVRGQIHDCFTLTSAVLRSDPYHLATLPLHIACLYSLRMKHQLFYLAHDLESAQPIPWFAVGCYYLLVGDYAQSRRYFSRACSLDAHCGPAWVGFAHSFAAEAEHEPATTAYSAAFRLFPGSPLLPQFLGMQYLQMDSLVLAQDFLLTAVRHCLADTLVNSSLLNELGTLAYKQGRYPYGSGSLFTANGTVAPVVASGLETIWVNLAHTHRQLRQYPEALKYLEKVRAVSPHDCNVLTTMAMIYHILGQLDEAIMLYHQILSVQPNDISSSKLLQLAVEQMTRRQGLPESIEALPERHLTPDRDSGERSHSISQPTPRSPARNGPVDANTFTVAVPQPRPPGRFAWTTTSSVEPGPNYDESDMEMEIEEDL</sequence>
<feature type="repeat" description="TPR" evidence="7">
    <location>
        <begin position="537"/>
        <end position="570"/>
    </location>
</feature>
<keyword evidence="5 7" id="KW-0802">TPR repeat</keyword>
<dbReference type="GO" id="GO:0005680">
    <property type="term" value="C:anaphase-promoting complex"/>
    <property type="evidence" value="ECO:0007669"/>
    <property type="project" value="TreeGrafter"/>
</dbReference>
<evidence type="ECO:0000256" key="5">
    <source>
        <dbReference type="ARBA" id="ARBA00022803"/>
    </source>
</evidence>
<reference evidence="10" key="1">
    <citation type="journal article" date="2018" name="Nat. Microbiol.">
        <title>Leveraging single-cell genomics to expand the fungal tree of life.</title>
        <authorList>
            <person name="Ahrendt S.R."/>
            <person name="Quandt C.A."/>
            <person name="Ciobanu D."/>
            <person name="Clum A."/>
            <person name="Salamov A."/>
            <person name="Andreopoulos B."/>
            <person name="Cheng J.F."/>
            <person name="Woyke T."/>
            <person name="Pelin A."/>
            <person name="Henrissat B."/>
            <person name="Reynolds N.K."/>
            <person name="Benny G.L."/>
            <person name="Smith M.E."/>
            <person name="James T.Y."/>
            <person name="Grigoriev I.V."/>
        </authorList>
    </citation>
    <scope>NUCLEOTIDE SEQUENCE [LARGE SCALE GENOMIC DNA]</scope>
    <source>
        <strain evidence="10">RSA 468</strain>
    </source>
</reference>
<name>A0A4P9ZSS4_9FUNG</name>
<dbReference type="STRING" id="215637.A0A4P9ZSS4"/>
<evidence type="ECO:0000256" key="3">
    <source>
        <dbReference type="ARBA" id="ARBA00022776"/>
    </source>
</evidence>
<dbReference type="Gene3D" id="1.25.40.10">
    <property type="entry name" value="Tetratricopeptide repeat domain"/>
    <property type="match status" value="1"/>
</dbReference>
<dbReference type="GO" id="GO:0016567">
    <property type="term" value="P:protein ubiquitination"/>
    <property type="evidence" value="ECO:0007669"/>
    <property type="project" value="TreeGrafter"/>
</dbReference>
<keyword evidence="2" id="KW-0677">Repeat</keyword>
<dbReference type="EMBL" id="ML002844">
    <property type="protein sequence ID" value="RKP35540.1"/>
    <property type="molecule type" value="Genomic_DNA"/>
</dbReference>
<evidence type="ECO:0000256" key="7">
    <source>
        <dbReference type="PROSITE-ProRule" id="PRU00339"/>
    </source>
</evidence>
<feature type="compositionally biased region" description="Basic and acidic residues" evidence="8">
    <location>
        <begin position="597"/>
        <end position="613"/>
    </location>
</feature>
<evidence type="ECO:0000256" key="1">
    <source>
        <dbReference type="ARBA" id="ARBA00022618"/>
    </source>
</evidence>
<dbReference type="InterPro" id="IPR019734">
    <property type="entry name" value="TPR_rpt"/>
</dbReference>
<dbReference type="GO" id="GO:0045842">
    <property type="term" value="P:positive regulation of mitotic metaphase/anaphase transition"/>
    <property type="evidence" value="ECO:0007669"/>
    <property type="project" value="TreeGrafter"/>
</dbReference>
<evidence type="ECO:0000256" key="4">
    <source>
        <dbReference type="ARBA" id="ARBA00022786"/>
    </source>
</evidence>
<dbReference type="InterPro" id="IPR011990">
    <property type="entry name" value="TPR-like_helical_dom_sf"/>
</dbReference>
<keyword evidence="6" id="KW-0131">Cell cycle</keyword>
<accession>A0A4P9ZSS4</accession>
<evidence type="ECO:0000256" key="2">
    <source>
        <dbReference type="ARBA" id="ARBA00022737"/>
    </source>
</evidence>
<dbReference type="Pfam" id="PF13424">
    <property type="entry name" value="TPR_12"/>
    <property type="match status" value="1"/>
</dbReference>
<proteinExistence type="predicted"/>
<protein>
    <submittedName>
        <fullName evidence="9">Uncharacterized protein</fullName>
    </submittedName>
</protein>
<dbReference type="PANTHER" id="PTHR12558:SF9">
    <property type="entry name" value="CELL DIVISION CYCLE PROTEIN 16 HOMOLOG"/>
    <property type="match status" value="1"/>
</dbReference>
<dbReference type="Pfam" id="PF12895">
    <property type="entry name" value="ANAPC3"/>
    <property type="match status" value="1"/>
</dbReference>
<dbReference type="GO" id="GO:0005737">
    <property type="term" value="C:cytoplasm"/>
    <property type="evidence" value="ECO:0007669"/>
    <property type="project" value="TreeGrafter"/>
</dbReference>
<gene>
    <name evidence="9" type="ORF">BJ085DRAFT_18797</name>
</gene>
<evidence type="ECO:0000256" key="8">
    <source>
        <dbReference type="SAM" id="MobiDB-lite"/>
    </source>
</evidence>
<keyword evidence="4" id="KW-0833">Ubl conjugation pathway</keyword>
<dbReference type="AlphaFoldDB" id="A0A4P9ZSS4"/>
<dbReference type="PANTHER" id="PTHR12558">
    <property type="entry name" value="CELL DIVISION CYCLE 16,23,27"/>
    <property type="match status" value="1"/>
</dbReference>
<feature type="repeat" description="TPR" evidence="7">
    <location>
        <begin position="503"/>
        <end position="536"/>
    </location>
</feature>
<organism evidence="9 10">
    <name type="scientific">Dimargaris cristalligena</name>
    <dbReference type="NCBI Taxonomy" id="215637"/>
    <lineage>
        <taxon>Eukaryota</taxon>
        <taxon>Fungi</taxon>
        <taxon>Fungi incertae sedis</taxon>
        <taxon>Zoopagomycota</taxon>
        <taxon>Kickxellomycotina</taxon>
        <taxon>Dimargaritomycetes</taxon>
        <taxon>Dimargaritales</taxon>
        <taxon>Dimargaritaceae</taxon>
        <taxon>Dimargaris</taxon>
    </lineage>
</organism>
<dbReference type="GO" id="GO:0051301">
    <property type="term" value="P:cell division"/>
    <property type="evidence" value="ECO:0007669"/>
    <property type="project" value="UniProtKB-KW"/>
</dbReference>
<dbReference type="SMART" id="SM00028">
    <property type="entry name" value="TPR"/>
    <property type="match status" value="5"/>
</dbReference>
<keyword evidence="10" id="KW-1185">Reference proteome</keyword>
<keyword evidence="1" id="KW-0132">Cell division</keyword>
<dbReference type="GO" id="GO:0031145">
    <property type="term" value="P:anaphase-promoting complex-dependent catabolic process"/>
    <property type="evidence" value="ECO:0007669"/>
    <property type="project" value="TreeGrafter"/>
</dbReference>
<dbReference type="SUPFAM" id="SSF48452">
    <property type="entry name" value="TPR-like"/>
    <property type="match status" value="1"/>
</dbReference>
<evidence type="ECO:0000256" key="6">
    <source>
        <dbReference type="ARBA" id="ARBA00023306"/>
    </source>
</evidence>